<dbReference type="AlphaFoldDB" id="A0A0E9SQS9"/>
<name>A0A0E9SQS9_ANGAN</name>
<organism evidence="2">
    <name type="scientific">Anguilla anguilla</name>
    <name type="common">European freshwater eel</name>
    <name type="synonym">Muraena anguilla</name>
    <dbReference type="NCBI Taxonomy" id="7936"/>
    <lineage>
        <taxon>Eukaryota</taxon>
        <taxon>Metazoa</taxon>
        <taxon>Chordata</taxon>
        <taxon>Craniata</taxon>
        <taxon>Vertebrata</taxon>
        <taxon>Euteleostomi</taxon>
        <taxon>Actinopterygii</taxon>
        <taxon>Neopterygii</taxon>
        <taxon>Teleostei</taxon>
        <taxon>Anguilliformes</taxon>
        <taxon>Anguillidae</taxon>
        <taxon>Anguilla</taxon>
    </lineage>
</organism>
<sequence length="26" mass="3127">MLTESKLRCSRHRENVHQGRFATLQK</sequence>
<evidence type="ECO:0000313" key="2">
    <source>
        <dbReference type="EMBL" id="JAH43602.1"/>
    </source>
</evidence>
<dbReference type="EMBL" id="GBXM01064975">
    <property type="protein sequence ID" value="JAH43602.1"/>
    <property type="molecule type" value="Transcribed_RNA"/>
</dbReference>
<proteinExistence type="predicted"/>
<evidence type="ECO:0000256" key="1">
    <source>
        <dbReference type="SAM" id="MobiDB-lite"/>
    </source>
</evidence>
<reference evidence="2" key="2">
    <citation type="journal article" date="2015" name="Fish Shellfish Immunol.">
        <title>Early steps in the European eel (Anguilla anguilla)-Vibrio vulnificus interaction in the gills: Role of the RtxA13 toxin.</title>
        <authorList>
            <person name="Callol A."/>
            <person name="Pajuelo D."/>
            <person name="Ebbesson L."/>
            <person name="Teles M."/>
            <person name="MacKenzie S."/>
            <person name="Amaro C."/>
        </authorList>
    </citation>
    <scope>NUCLEOTIDE SEQUENCE</scope>
</reference>
<reference evidence="2" key="1">
    <citation type="submission" date="2014-11" db="EMBL/GenBank/DDBJ databases">
        <authorList>
            <person name="Amaro Gonzalez C."/>
        </authorList>
    </citation>
    <scope>NUCLEOTIDE SEQUENCE</scope>
</reference>
<accession>A0A0E9SQS9</accession>
<feature type="region of interest" description="Disordered" evidence="1">
    <location>
        <begin position="1"/>
        <end position="26"/>
    </location>
</feature>
<protein>
    <submittedName>
        <fullName evidence="2">Uncharacterized protein</fullName>
    </submittedName>
</protein>